<dbReference type="InterPro" id="IPR012677">
    <property type="entry name" value="Nucleotide-bd_a/b_plait_sf"/>
</dbReference>
<evidence type="ECO:0000313" key="3">
    <source>
        <dbReference type="EMBL" id="KIN04769.1"/>
    </source>
</evidence>
<feature type="region of interest" description="Disordered" evidence="1">
    <location>
        <begin position="1"/>
        <end position="58"/>
    </location>
</feature>
<feature type="domain" description="YTH" evidence="2">
    <location>
        <begin position="365"/>
        <end position="552"/>
    </location>
</feature>
<dbReference type="InterPro" id="IPR007275">
    <property type="entry name" value="YTH_domain"/>
</dbReference>
<dbReference type="InterPro" id="IPR045168">
    <property type="entry name" value="YTH_prot"/>
</dbReference>
<proteinExistence type="predicted"/>
<keyword evidence="4" id="KW-1185">Reference proteome</keyword>
<dbReference type="EMBL" id="KN832872">
    <property type="protein sequence ID" value="KIN04769.1"/>
    <property type="molecule type" value="Genomic_DNA"/>
</dbReference>
<protein>
    <recommendedName>
        <fullName evidence="2">YTH domain-containing protein</fullName>
    </recommendedName>
</protein>
<sequence>MGDSASQPPDESKSLLPSDEPDNQGTRGSPRWDRKVRKGRQEISSQQSVSQTSFGHSQQYAPHYQPLQTRSDPFNLNQLSIALPDSSYQNYGQLAPRFPPAAGPSGLVYPSQNTPQYAAPQAMNLANPQYAYQTPFQGSYVTGNPPSLAGMGNQFYHQGYVGRSQQQGPPFIIQPNQYPLHNSVFPGIQQPTQYGPRGNVSDEHQTALQKRAGGAQGISDNTESTLGPSPVVRGPPRKPRRTGHAIWIGNLPPQTELMNLVLHVCKEAPGLESVFLMSKTNCAFANFKDEETCAAAQAKIHDSRFQNVGLTSRLRRNSIGAAASAPTPAEASSDPIVSSESAPPAKEDDAEAAEAERDDSSSTKDKFFVVKSHTVEDLELSIRNGIWATQSHNEAAFNKAYHTAENVYLIFSANKSGEFFGYARMASPINNDPSAAIEFARHAVEGPEKITPVPATEFIPKGRIIQDFARGSIFWEVERDDDDEDTSSNGSVQEDTQSWGNPFKVEWISTTRLPFYRTRGLRNPWNSNRFVKVARDGTELETTVGRKLVRLFHRTPSPVAQPVGQIPGMPIPMVGYPPMRPFQ</sequence>
<dbReference type="GO" id="GO:1990247">
    <property type="term" value="F:N6-methyladenosine-containing RNA reader activity"/>
    <property type="evidence" value="ECO:0007669"/>
    <property type="project" value="TreeGrafter"/>
</dbReference>
<dbReference type="PROSITE" id="PS50882">
    <property type="entry name" value="YTH"/>
    <property type="match status" value="1"/>
</dbReference>
<feature type="compositionally biased region" description="Polar residues" evidence="1">
    <location>
        <begin position="42"/>
        <end position="58"/>
    </location>
</feature>
<evidence type="ECO:0000256" key="1">
    <source>
        <dbReference type="SAM" id="MobiDB-lite"/>
    </source>
</evidence>
<dbReference type="GO" id="GO:0000398">
    <property type="term" value="P:mRNA splicing, via spliceosome"/>
    <property type="evidence" value="ECO:0007669"/>
    <property type="project" value="TreeGrafter"/>
</dbReference>
<organism evidence="3 4">
    <name type="scientific">Oidiodendron maius (strain Zn)</name>
    <dbReference type="NCBI Taxonomy" id="913774"/>
    <lineage>
        <taxon>Eukaryota</taxon>
        <taxon>Fungi</taxon>
        <taxon>Dikarya</taxon>
        <taxon>Ascomycota</taxon>
        <taxon>Pezizomycotina</taxon>
        <taxon>Leotiomycetes</taxon>
        <taxon>Leotiomycetes incertae sedis</taxon>
        <taxon>Myxotrichaceae</taxon>
        <taxon>Oidiodendron</taxon>
    </lineage>
</organism>
<dbReference type="STRING" id="913774.A0A0C3D0J3"/>
<dbReference type="OrthoDB" id="306690at2759"/>
<feature type="compositionally biased region" description="Polar residues" evidence="1">
    <location>
        <begin position="487"/>
        <end position="498"/>
    </location>
</feature>
<feature type="region of interest" description="Disordered" evidence="1">
    <location>
        <begin position="320"/>
        <end position="363"/>
    </location>
</feature>
<dbReference type="SUPFAM" id="SSF54928">
    <property type="entry name" value="RNA-binding domain, RBD"/>
    <property type="match status" value="1"/>
</dbReference>
<dbReference type="Gene3D" id="3.30.70.330">
    <property type="match status" value="1"/>
</dbReference>
<dbReference type="GO" id="GO:0003729">
    <property type="term" value="F:mRNA binding"/>
    <property type="evidence" value="ECO:0007669"/>
    <property type="project" value="TreeGrafter"/>
</dbReference>
<evidence type="ECO:0000259" key="2">
    <source>
        <dbReference type="PROSITE" id="PS50882"/>
    </source>
</evidence>
<dbReference type="InterPro" id="IPR035979">
    <property type="entry name" value="RBD_domain_sf"/>
</dbReference>
<dbReference type="PANTHER" id="PTHR12357">
    <property type="entry name" value="YTH YT521-B HOMOLOGY DOMAIN-CONTAINING"/>
    <property type="match status" value="1"/>
</dbReference>
<dbReference type="GO" id="GO:0005654">
    <property type="term" value="C:nucleoplasm"/>
    <property type="evidence" value="ECO:0007669"/>
    <property type="project" value="TreeGrafter"/>
</dbReference>
<dbReference type="InterPro" id="IPR057720">
    <property type="entry name" value="RRM_YTH1"/>
</dbReference>
<dbReference type="Gene3D" id="3.10.590.10">
    <property type="entry name" value="ph1033 like domains"/>
    <property type="match status" value="1"/>
</dbReference>
<dbReference type="Pfam" id="PF04146">
    <property type="entry name" value="YTH"/>
    <property type="match status" value="1"/>
</dbReference>
<feature type="compositionally biased region" description="Low complexity" evidence="1">
    <location>
        <begin position="321"/>
        <end position="344"/>
    </location>
</feature>
<dbReference type="PANTHER" id="PTHR12357:SF3">
    <property type="entry name" value="YTH DOMAIN-CONTAINING PROTEIN 1"/>
    <property type="match status" value="1"/>
</dbReference>
<evidence type="ECO:0000313" key="4">
    <source>
        <dbReference type="Proteomes" id="UP000054321"/>
    </source>
</evidence>
<dbReference type="Proteomes" id="UP000054321">
    <property type="component" value="Unassembled WGS sequence"/>
</dbReference>
<reference evidence="3 4" key="1">
    <citation type="submission" date="2014-04" db="EMBL/GenBank/DDBJ databases">
        <authorList>
            <consortium name="DOE Joint Genome Institute"/>
            <person name="Kuo A."/>
            <person name="Martino E."/>
            <person name="Perotto S."/>
            <person name="Kohler A."/>
            <person name="Nagy L.G."/>
            <person name="Floudas D."/>
            <person name="Copeland A."/>
            <person name="Barry K.W."/>
            <person name="Cichocki N."/>
            <person name="Veneault-Fourrey C."/>
            <person name="LaButti K."/>
            <person name="Lindquist E.A."/>
            <person name="Lipzen A."/>
            <person name="Lundell T."/>
            <person name="Morin E."/>
            <person name="Murat C."/>
            <person name="Sun H."/>
            <person name="Tunlid A."/>
            <person name="Henrissat B."/>
            <person name="Grigoriev I.V."/>
            <person name="Hibbett D.S."/>
            <person name="Martin F."/>
            <person name="Nordberg H.P."/>
            <person name="Cantor M.N."/>
            <person name="Hua S.X."/>
        </authorList>
    </citation>
    <scope>NUCLEOTIDE SEQUENCE [LARGE SCALE GENOMIC DNA]</scope>
    <source>
        <strain evidence="3 4">Zn</strain>
    </source>
</reference>
<dbReference type="GO" id="GO:0000381">
    <property type="term" value="P:regulation of alternative mRNA splicing, via spliceosome"/>
    <property type="evidence" value="ECO:0007669"/>
    <property type="project" value="TreeGrafter"/>
</dbReference>
<dbReference type="InParanoid" id="A0A0C3D0J3"/>
<dbReference type="AlphaFoldDB" id="A0A0C3D0J3"/>
<feature type="region of interest" description="Disordered" evidence="1">
    <location>
        <begin position="213"/>
        <end position="240"/>
    </location>
</feature>
<name>A0A0C3D0J3_OIDMZ</name>
<feature type="compositionally biased region" description="Basic and acidic residues" evidence="1">
    <location>
        <begin position="354"/>
        <end position="363"/>
    </location>
</feature>
<feature type="region of interest" description="Disordered" evidence="1">
    <location>
        <begin position="479"/>
        <end position="498"/>
    </location>
</feature>
<dbReference type="HOGENOM" id="CLU_011694_2_0_1"/>
<reference evidence="4" key="2">
    <citation type="submission" date="2015-01" db="EMBL/GenBank/DDBJ databases">
        <title>Evolutionary Origins and Diversification of the Mycorrhizal Mutualists.</title>
        <authorList>
            <consortium name="DOE Joint Genome Institute"/>
            <consortium name="Mycorrhizal Genomics Consortium"/>
            <person name="Kohler A."/>
            <person name="Kuo A."/>
            <person name="Nagy L.G."/>
            <person name="Floudas D."/>
            <person name="Copeland A."/>
            <person name="Barry K.W."/>
            <person name="Cichocki N."/>
            <person name="Veneault-Fourrey C."/>
            <person name="LaButti K."/>
            <person name="Lindquist E.A."/>
            <person name="Lipzen A."/>
            <person name="Lundell T."/>
            <person name="Morin E."/>
            <person name="Murat C."/>
            <person name="Riley R."/>
            <person name="Ohm R."/>
            <person name="Sun H."/>
            <person name="Tunlid A."/>
            <person name="Henrissat B."/>
            <person name="Grigoriev I.V."/>
            <person name="Hibbett D.S."/>
            <person name="Martin F."/>
        </authorList>
    </citation>
    <scope>NUCLEOTIDE SEQUENCE [LARGE SCALE GENOMIC DNA]</scope>
    <source>
        <strain evidence="4">Zn</strain>
    </source>
</reference>
<accession>A0A0C3D0J3</accession>
<dbReference type="CDD" id="cd21134">
    <property type="entry name" value="YTH"/>
    <property type="match status" value="1"/>
</dbReference>
<dbReference type="Pfam" id="PF25701">
    <property type="entry name" value="RRM_YTH1"/>
    <property type="match status" value="1"/>
</dbReference>
<gene>
    <name evidence="3" type="ORF">OIDMADRAFT_50610</name>
</gene>